<comment type="caution">
    <text evidence="1">The sequence shown here is derived from an EMBL/GenBank/DDBJ whole genome shotgun (WGS) entry which is preliminary data.</text>
</comment>
<accession>A0AAV8Z8G9</accession>
<gene>
    <name evidence="1" type="ORF">NQ314_006215</name>
</gene>
<evidence type="ECO:0000313" key="2">
    <source>
        <dbReference type="Proteomes" id="UP001162156"/>
    </source>
</evidence>
<organism evidence="1 2">
    <name type="scientific">Rhamnusium bicolor</name>
    <dbReference type="NCBI Taxonomy" id="1586634"/>
    <lineage>
        <taxon>Eukaryota</taxon>
        <taxon>Metazoa</taxon>
        <taxon>Ecdysozoa</taxon>
        <taxon>Arthropoda</taxon>
        <taxon>Hexapoda</taxon>
        <taxon>Insecta</taxon>
        <taxon>Pterygota</taxon>
        <taxon>Neoptera</taxon>
        <taxon>Endopterygota</taxon>
        <taxon>Coleoptera</taxon>
        <taxon>Polyphaga</taxon>
        <taxon>Cucujiformia</taxon>
        <taxon>Chrysomeloidea</taxon>
        <taxon>Cerambycidae</taxon>
        <taxon>Lepturinae</taxon>
        <taxon>Rhagiini</taxon>
        <taxon>Rhamnusium</taxon>
    </lineage>
</organism>
<evidence type="ECO:0000313" key="1">
    <source>
        <dbReference type="EMBL" id="KAJ8959566.1"/>
    </source>
</evidence>
<proteinExistence type="predicted"/>
<protein>
    <submittedName>
        <fullName evidence="1">Uncharacterized protein</fullName>
    </submittedName>
</protein>
<sequence length="136" mass="15747">MPITTLVQQMWNAVGELPQKKWGTDIVQSLEEMYPLREAYSPIDRELTDNEIQSFRQKLGETSIVGFSWLLKPEISKEVSSIIPSIENILYSEEYITAQNKVEYCKEACAPSEERSQEIQLATISQHANENWHYHV</sequence>
<name>A0AAV8Z8G9_9CUCU</name>
<reference evidence="1" key="1">
    <citation type="journal article" date="2023" name="Insect Mol. Biol.">
        <title>Genome sequencing provides insights into the evolution of gene families encoding plant cell wall-degrading enzymes in longhorned beetles.</title>
        <authorList>
            <person name="Shin N.R."/>
            <person name="Okamura Y."/>
            <person name="Kirsch R."/>
            <person name="Pauchet Y."/>
        </authorList>
    </citation>
    <scope>NUCLEOTIDE SEQUENCE</scope>
    <source>
        <strain evidence="1">RBIC_L_NR</strain>
    </source>
</reference>
<dbReference type="EMBL" id="JANEYF010001675">
    <property type="protein sequence ID" value="KAJ8959566.1"/>
    <property type="molecule type" value="Genomic_DNA"/>
</dbReference>
<keyword evidence="2" id="KW-1185">Reference proteome</keyword>
<dbReference type="AlphaFoldDB" id="A0AAV8Z8G9"/>
<dbReference type="Proteomes" id="UP001162156">
    <property type="component" value="Unassembled WGS sequence"/>
</dbReference>